<evidence type="ECO:0000256" key="1">
    <source>
        <dbReference type="SAM" id="MobiDB-lite"/>
    </source>
</evidence>
<gene>
    <name evidence="2" type="ORF">SDC9_90007</name>
</gene>
<dbReference type="AlphaFoldDB" id="A0A645A0H9"/>
<name>A0A645A0H9_9ZZZZ</name>
<evidence type="ECO:0008006" key="3">
    <source>
        <dbReference type="Google" id="ProtNLM"/>
    </source>
</evidence>
<feature type="compositionally biased region" description="Polar residues" evidence="1">
    <location>
        <begin position="71"/>
        <end position="80"/>
    </location>
</feature>
<feature type="region of interest" description="Disordered" evidence="1">
    <location>
        <begin position="71"/>
        <end position="128"/>
    </location>
</feature>
<protein>
    <recommendedName>
        <fullName evidence="3">DNA-binding protein</fullName>
    </recommendedName>
</protein>
<comment type="caution">
    <text evidence="2">The sequence shown here is derived from an EMBL/GenBank/DDBJ whole genome shotgun (WGS) entry which is preliminary data.</text>
</comment>
<dbReference type="EMBL" id="VSSQ01010065">
    <property type="protein sequence ID" value="MPM43334.1"/>
    <property type="molecule type" value="Genomic_DNA"/>
</dbReference>
<sequence length="128" mass="14270">MQDDTTLPAVTDLAGMAELLMVEVSSLAKVWRTWPHFFVGNGRTARGARFRPDDVLKFLEQHNGNYSIYDQERQAVQSGSLPERRTDRLKVGVHKSARRKKVGSKGAHSGRKERADRYGLLGSGDSVS</sequence>
<accession>A0A645A0H9</accession>
<organism evidence="2">
    <name type="scientific">bioreactor metagenome</name>
    <dbReference type="NCBI Taxonomy" id="1076179"/>
    <lineage>
        <taxon>unclassified sequences</taxon>
        <taxon>metagenomes</taxon>
        <taxon>ecological metagenomes</taxon>
    </lineage>
</organism>
<reference evidence="2" key="1">
    <citation type="submission" date="2019-08" db="EMBL/GenBank/DDBJ databases">
        <authorList>
            <person name="Kucharzyk K."/>
            <person name="Murdoch R.W."/>
            <person name="Higgins S."/>
            <person name="Loffler F."/>
        </authorList>
    </citation>
    <scope>NUCLEOTIDE SEQUENCE</scope>
</reference>
<proteinExistence type="predicted"/>
<feature type="compositionally biased region" description="Basic residues" evidence="1">
    <location>
        <begin position="91"/>
        <end position="109"/>
    </location>
</feature>
<evidence type="ECO:0000313" key="2">
    <source>
        <dbReference type="EMBL" id="MPM43334.1"/>
    </source>
</evidence>